<proteinExistence type="inferred from homology"/>
<dbReference type="InterPro" id="IPR002549">
    <property type="entry name" value="AI-2E-like"/>
</dbReference>
<feature type="transmembrane region" description="Helical" evidence="9">
    <location>
        <begin position="298"/>
        <end position="319"/>
    </location>
</feature>
<keyword evidence="6 9" id="KW-1133">Transmembrane helix</keyword>
<organism evidence="10 11">
    <name type="scientific">Actinocorallia longicatena</name>
    <dbReference type="NCBI Taxonomy" id="111803"/>
    <lineage>
        <taxon>Bacteria</taxon>
        <taxon>Bacillati</taxon>
        <taxon>Actinomycetota</taxon>
        <taxon>Actinomycetes</taxon>
        <taxon>Streptosporangiales</taxon>
        <taxon>Thermomonosporaceae</taxon>
        <taxon>Actinocorallia</taxon>
    </lineage>
</organism>
<dbReference type="EMBL" id="BAAAUV010000024">
    <property type="protein sequence ID" value="GAA3232920.1"/>
    <property type="molecule type" value="Genomic_DNA"/>
</dbReference>
<evidence type="ECO:0000256" key="8">
    <source>
        <dbReference type="SAM" id="MobiDB-lite"/>
    </source>
</evidence>
<evidence type="ECO:0000256" key="3">
    <source>
        <dbReference type="ARBA" id="ARBA00022448"/>
    </source>
</evidence>
<feature type="transmembrane region" description="Helical" evidence="9">
    <location>
        <begin position="162"/>
        <end position="183"/>
    </location>
</feature>
<feature type="compositionally biased region" description="Gly residues" evidence="8">
    <location>
        <begin position="43"/>
        <end position="57"/>
    </location>
</feature>
<comment type="subcellular location">
    <subcellularLocation>
        <location evidence="1">Cell membrane</location>
        <topology evidence="1">Multi-pass membrane protein</topology>
    </subcellularLocation>
</comment>
<evidence type="ECO:0000256" key="1">
    <source>
        <dbReference type="ARBA" id="ARBA00004651"/>
    </source>
</evidence>
<keyword evidence="5 9" id="KW-0812">Transmembrane</keyword>
<feature type="transmembrane region" description="Helical" evidence="9">
    <location>
        <begin position="103"/>
        <end position="123"/>
    </location>
</feature>
<sequence length="440" mass="46864">MKEQSPPAGDQAEETQRPFSPAERLEEPVPADDGPGDHDTNGPGTGDRGTGDHGTGGPLVPAQAGAGTATVTDPADDIDVRRREAGVTDLLPFGKPGQPLGRFHPFSIGFTGALGVIVAWLLVQAVISVKSVLVLIVIALFLAVGLNPGVERLVRMGLTRGRAVAVVFLLVVAFFAGVGWVLVPPLVNEISKFAEHVPGYITQLQENPKIREWDTKYRLLEKAQDQLAQSNFQKNVANWALDVSKGTLSAIFNTLTVLILTLYFLSALPQMKTFFYRLTPRTRRARVALLGDEILDRIGGYVAGNFIISIIAGVTTYIFLTITGVPYAAALALIVAVTDLIPLIGATIGAVIVSIIGFLTGLPEGIACVIFFTIYQQVENYIVAPRVMKRSVDVQPAVTVIAALIGASLMGVVGALLAIPVAAAISLIVREVIHPRQDTL</sequence>
<dbReference type="Pfam" id="PF01594">
    <property type="entry name" value="AI-2E_transport"/>
    <property type="match status" value="1"/>
</dbReference>
<feature type="region of interest" description="Disordered" evidence="8">
    <location>
        <begin position="1"/>
        <end position="78"/>
    </location>
</feature>
<evidence type="ECO:0000256" key="5">
    <source>
        <dbReference type="ARBA" id="ARBA00022692"/>
    </source>
</evidence>
<reference evidence="11" key="1">
    <citation type="journal article" date="2019" name="Int. J. Syst. Evol. Microbiol.">
        <title>The Global Catalogue of Microorganisms (GCM) 10K type strain sequencing project: providing services to taxonomists for standard genome sequencing and annotation.</title>
        <authorList>
            <consortium name="The Broad Institute Genomics Platform"/>
            <consortium name="The Broad Institute Genome Sequencing Center for Infectious Disease"/>
            <person name="Wu L."/>
            <person name="Ma J."/>
        </authorList>
    </citation>
    <scope>NUCLEOTIDE SEQUENCE [LARGE SCALE GENOMIC DNA]</scope>
    <source>
        <strain evidence="11">JCM 9377</strain>
    </source>
</reference>
<accession>A0ABP6QIA8</accession>
<gene>
    <name evidence="10" type="ORF">GCM10010468_65140</name>
</gene>
<evidence type="ECO:0000313" key="11">
    <source>
        <dbReference type="Proteomes" id="UP001501237"/>
    </source>
</evidence>
<feature type="transmembrane region" description="Helical" evidence="9">
    <location>
        <begin position="351"/>
        <end position="376"/>
    </location>
</feature>
<evidence type="ECO:0000256" key="9">
    <source>
        <dbReference type="SAM" id="Phobius"/>
    </source>
</evidence>
<dbReference type="RefSeq" id="WP_344835920.1">
    <property type="nucleotide sequence ID" value="NZ_BAAAUV010000024.1"/>
</dbReference>
<dbReference type="PANTHER" id="PTHR21716:SF53">
    <property type="entry name" value="PERMEASE PERM-RELATED"/>
    <property type="match status" value="1"/>
</dbReference>
<evidence type="ECO:0000313" key="10">
    <source>
        <dbReference type="EMBL" id="GAA3232920.1"/>
    </source>
</evidence>
<evidence type="ECO:0000256" key="7">
    <source>
        <dbReference type="ARBA" id="ARBA00023136"/>
    </source>
</evidence>
<keyword evidence="7 9" id="KW-0472">Membrane</keyword>
<feature type="transmembrane region" description="Helical" evidence="9">
    <location>
        <begin position="129"/>
        <end position="150"/>
    </location>
</feature>
<feature type="transmembrane region" description="Helical" evidence="9">
    <location>
        <begin position="248"/>
        <end position="268"/>
    </location>
</feature>
<feature type="transmembrane region" description="Helical" evidence="9">
    <location>
        <begin position="325"/>
        <end position="344"/>
    </location>
</feature>
<dbReference type="PANTHER" id="PTHR21716">
    <property type="entry name" value="TRANSMEMBRANE PROTEIN"/>
    <property type="match status" value="1"/>
</dbReference>
<keyword evidence="3" id="KW-0813">Transport</keyword>
<evidence type="ECO:0000256" key="2">
    <source>
        <dbReference type="ARBA" id="ARBA00009773"/>
    </source>
</evidence>
<protein>
    <submittedName>
        <fullName evidence="10">AI-2E family transporter</fullName>
    </submittedName>
</protein>
<comment type="similarity">
    <text evidence="2">Belongs to the autoinducer-2 exporter (AI-2E) (TC 2.A.86) family.</text>
</comment>
<keyword evidence="4" id="KW-1003">Cell membrane</keyword>
<comment type="caution">
    <text evidence="10">The sequence shown here is derived from an EMBL/GenBank/DDBJ whole genome shotgun (WGS) entry which is preliminary data.</text>
</comment>
<evidence type="ECO:0000256" key="4">
    <source>
        <dbReference type="ARBA" id="ARBA00022475"/>
    </source>
</evidence>
<keyword evidence="11" id="KW-1185">Reference proteome</keyword>
<evidence type="ECO:0000256" key="6">
    <source>
        <dbReference type="ARBA" id="ARBA00022989"/>
    </source>
</evidence>
<dbReference type="Proteomes" id="UP001501237">
    <property type="component" value="Unassembled WGS sequence"/>
</dbReference>
<name>A0ABP6QIA8_9ACTN</name>
<feature type="transmembrane region" description="Helical" evidence="9">
    <location>
        <begin position="396"/>
        <end position="429"/>
    </location>
</feature>